<proteinExistence type="inferred from homology"/>
<evidence type="ECO:0000256" key="3">
    <source>
        <dbReference type="ARBA" id="ARBA00022448"/>
    </source>
</evidence>
<dbReference type="InterPro" id="IPR050319">
    <property type="entry name" value="ABC_transp_ATP-bind"/>
</dbReference>
<dbReference type="PROSITE" id="PS00211">
    <property type="entry name" value="ABC_TRANSPORTER_1"/>
    <property type="match status" value="1"/>
</dbReference>
<dbReference type="EMBL" id="NGJS01000004">
    <property type="protein sequence ID" value="RST99609.1"/>
    <property type="molecule type" value="Genomic_DNA"/>
</dbReference>
<dbReference type="GO" id="GO:0016887">
    <property type="term" value="F:ATP hydrolysis activity"/>
    <property type="evidence" value="ECO:0007669"/>
    <property type="project" value="InterPro"/>
</dbReference>
<evidence type="ECO:0000256" key="2">
    <source>
        <dbReference type="ARBA" id="ARBA00005417"/>
    </source>
</evidence>
<dbReference type="SUPFAM" id="SSF52540">
    <property type="entry name" value="P-loop containing nucleoside triphosphate hydrolases"/>
    <property type="match status" value="1"/>
</dbReference>
<dbReference type="InterPro" id="IPR027417">
    <property type="entry name" value="P-loop_NTPase"/>
</dbReference>
<evidence type="ECO:0000256" key="1">
    <source>
        <dbReference type="ARBA" id="ARBA00004202"/>
    </source>
</evidence>
<dbReference type="GO" id="GO:0015833">
    <property type="term" value="P:peptide transport"/>
    <property type="evidence" value="ECO:0007669"/>
    <property type="project" value="UniProtKB-KW"/>
</dbReference>
<accession>A0A430A010</accession>
<protein>
    <recommendedName>
        <fullName evidence="8">ABC transporter domain-containing protein</fullName>
    </recommendedName>
</protein>
<dbReference type="CDD" id="cd03257">
    <property type="entry name" value="ABC_NikE_OppD_transporters"/>
    <property type="match status" value="1"/>
</dbReference>
<dbReference type="PANTHER" id="PTHR43776">
    <property type="entry name" value="TRANSPORT ATP-BINDING PROTEIN"/>
    <property type="match status" value="1"/>
</dbReference>
<keyword evidence="10" id="KW-1185">Reference proteome</keyword>
<keyword evidence="7" id="KW-0653">Protein transport</keyword>
<dbReference type="SMART" id="SM00382">
    <property type="entry name" value="AAA"/>
    <property type="match status" value="1"/>
</dbReference>
<dbReference type="InterPro" id="IPR017871">
    <property type="entry name" value="ABC_transporter-like_CS"/>
</dbReference>
<dbReference type="PANTHER" id="PTHR43776:SF7">
    <property type="entry name" value="D,D-DIPEPTIDE TRANSPORT ATP-BINDING PROTEIN DDPF-RELATED"/>
    <property type="match status" value="1"/>
</dbReference>
<evidence type="ECO:0000256" key="4">
    <source>
        <dbReference type="ARBA" id="ARBA00022741"/>
    </source>
</evidence>
<evidence type="ECO:0000256" key="7">
    <source>
        <dbReference type="ARBA" id="ARBA00022927"/>
    </source>
</evidence>
<dbReference type="PROSITE" id="PS50893">
    <property type="entry name" value="ABC_TRANSPORTER_2"/>
    <property type="match status" value="1"/>
</dbReference>
<gene>
    <name evidence="9" type="ORF">CBF37_04605</name>
</gene>
<dbReference type="Proteomes" id="UP000287857">
    <property type="component" value="Unassembled WGS sequence"/>
</dbReference>
<evidence type="ECO:0000313" key="9">
    <source>
        <dbReference type="EMBL" id="RST99609.1"/>
    </source>
</evidence>
<dbReference type="GO" id="GO:0015031">
    <property type="term" value="P:protein transport"/>
    <property type="evidence" value="ECO:0007669"/>
    <property type="project" value="UniProtKB-KW"/>
</dbReference>
<dbReference type="RefSeq" id="WP_125983548.1">
    <property type="nucleotide sequence ID" value="NZ_NGJS01000004.1"/>
</dbReference>
<organism evidence="9 10">
    <name type="scientific">Vagococcus vulneris</name>
    <dbReference type="NCBI Taxonomy" id="1977869"/>
    <lineage>
        <taxon>Bacteria</taxon>
        <taxon>Bacillati</taxon>
        <taxon>Bacillota</taxon>
        <taxon>Bacilli</taxon>
        <taxon>Lactobacillales</taxon>
        <taxon>Enterococcaceae</taxon>
        <taxon>Vagococcus</taxon>
    </lineage>
</organism>
<evidence type="ECO:0000256" key="5">
    <source>
        <dbReference type="ARBA" id="ARBA00022840"/>
    </source>
</evidence>
<keyword evidence="4" id="KW-0547">Nucleotide-binding</keyword>
<evidence type="ECO:0000256" key="6">
    <source>
        <dbReference type="ARBA" id="ARBA00022856"/>
    </source>
</evidence>
<comment type="subcellular location">
    <subcellularLocation>
        <location evidence="1">Cell membrane</location>
        <topology evidence="1">Peripheral membrane protein</topology>
    </subcellularLocation>
</comment>
<dbReference type="InterPro" id="IPR003439">
    <property type="entry name" value="ABC_transporter-like_ATP-bd"/>
</dbReference>
<comment type="similarity">
    <text evidence="2">Belongs to the ABC transporter superfamily.</text>
</comment>
<dbReference type="GO" id="GO:0005886">
    <property type="term" value="C:plasma membrane"/>
    <property type="evidence" value="ECO:0007669"/>
    <property type="project" value="UniProtKB-SubCell"/>
</dbReference>
<name>A0A430A010_9ENTE</name>
<keyword evidence="3" id="KW-0813">Transport</keyword>
<dbReference type="Gene3D" id="3.40.50.300">
    <property type="entry name" value="P-loop containing nucleotide triphosphate hydrolases"/>
    <property type="match status" value="1"/>
</dbReference>
<dbReference type="InterPro" id="IPR003593">
    <property type="entry name" value="AAA+_ATPase"/>
</dbReference>
<evidence type="ECO:0000259" key="8">
    <source>
        <dbReference type="PROSITE" id="PS50893"/>
    </source>
</evidence>
<evidence type="ECO:0000313" key="10">
    <source>
        <dbReference type="Proteomes" id="UP000287857"/>
    </source>
</evidence>
<dbReference type="OrthoDB" id="9802264at2"/>
<dbReference type="AlphaFoldDB" id="A0A430A010"/>
<dbReference type="GO" id="GO:0055085">
    <property type="term" value="P:transmembrane transport"/>
    <property type="evidence" value="ECO:0007669"/>
    <property type="project" value="UniProtKB-ARBA"/>
</dbReference>
<sequence>MVFIKVTDLSISFKEPFSSVRKKVLKNVSFSLDKGQTLGIIGRSGSGKTTLIKTILGLTRPDSGQILDGNFNELNYKNLAAQVIFQNPRKSLDPSQRIGEALSEMMQKKTGQRKIDIIQIAPWLDKVNLPHDVWTKFPHELSGGQLQRVSIARALIMEPDLLICDEPTSALDVTTQKDILLLLKDLKNQQNLTIIFISHDLAVIEFMSDTVLVLKDGSAKILSPNLNDYADFI</sequence>
<dbReference type="Pfam" id="PF00005">
    <property type="entry name" value="ABC_tran"/>
    <property type="match status" value="1"/>
</dbReference>
<feature type="domain" description="ABC transporter" evidence="8">
    <location>
        <begin position="4"/>
        <end position="233"/>
    </location>
</feature>
<keyword evidence="6" id="KW-0571">Peptide transport</keyword>
<keyword evidence="5" id="KW-0067">ATP-binding</keyword>
<dbReference type="GO" id="GO:0005524">
    <property type="term" value="F:ATP binding"/>
    <property type="evidence" value="ECO:0007669"/>
    <property type="project" value="UniProtKB-KW"/>
</dbReference>
<reference evidence="9 10" key="1">
    <citation type="submission" date="2017-05" db="EMBL/GenBank/DDBJ databases">
        <title>Vagococcus spp. assemblies.</title>
        <authorList>
            <person name="Gulvik C.A."/>
        </authorList>
    </citation>
    <scope>NUCLEOTIDE SEQUENCE [LARGE SCALE GENOMIC DNA]</scope>
    <source>
        <strain evidence="9 10">SS1995</strain>
    </source>
</reference>
<comment type="caution">
    <text evidence="9">The sequence shown here is derived from an EMBL/GenBank/DDBJ whole genome shotgun (WGS) entry which is preliminary data.</text>
</comment>